<evidence type="ECO:0000313" key="3">
    <source>
        <dbReference type="Proteomes" id="UP000001075"/>
    </source>
</evidence>
<evidence type="ECO:0000313" key="2">
    <source>
        <dbReference type="EMBL" id="EGW14916.1"/>
    </source>
</evidence>
<dbReference type="Proteomes" id="UP000001075">
    <property type="component" value="Unassembled WGS sequence"/>
</dbReference>
<evidence type="ECO:0000256" key="1">
    <source>
        <dbReference type="SAM" id="MobiDB-lite"/>
    </source>
</evidence>
<protein>
    <submittedName>
        <fullName evidence="2">Uncharacterized protein</fullName>
    </submittedName>
</protein>
<dbReference type="EMBL" id="JH001492">
    <property type="protein sequence ID" value="EGW14916.1"/>
    <property type="molecule type" value="Genomic_DNA"/>
</dbReference>
<proteinExistence type="predicted"/>
<sequence>MLRPPSPSLILFFLRNSSLGKARTPEMFSSLGRLCRELLCLRAPPNPTPDSPRPAGRCAAQNSSVPPLVVQNQGSST</sequence>
<name>G3I8C5_CRIGR</name>
<dbReference type="AlphaFoldDB" id="G3I8C5"/>
<feature type="region of interest" description="Disordered" evidence="1">
    <location>
        <begin position="44"/>
        <end position="77"/>
    </location>
</feature>
<dbReference type="InParanoid" id="G3I8C5"/>
<accession>G3I8C5</accession>
<dbReference type="GlyGen" id="G3I8C5">
    <property type="glycosylation" value="1 site"/>
</dbReference>
<reference evidence="3" key="1">
    <citation type="journal article" date="2011" name="Nat. Biotechnol.">
        <title>The genomic sequence of the Chinese hamster ovary (CHO)-K1 cell line.</title>
        <authorList>
            <person name="Xu X."/>
            <person name="Nagarajan H."/>
            <person name="Lewis N.E."/>
            <person name="Pan S."/>
            <person name="Cai Z."/>
            <person name="Liu X."/>
            <person name="Chen W."/>
            <person name="Xie M."/>
            <person name="Wang W."/>
            <person name="Hammond S."/>
            <person name="Andersen M.R."/>
            <person name="Neff N."/>
            <person name="Passarelli B."/>
            <person name="Koh W."/>
            <person name="Fan H.C."/>
            <person name="Wang J."/>
            <person name="Gui Y."/>
            <person name="Lee K.H."/>
            <person name="Betenbaugh M.J."/>
            <person name="Quake S.R."/>
            <person name="Famili I."/>
            <person name="Palsson B.O."/>
            <person name="Wang J."/>
        </authorList>
    </citation>
    <scope>NUCLEOTIDE SEQUENCE [LARGE SCALE GENOMIC DNA]</scope>
    <source>
        <strain evidence="3">CHO K1 cell line</strain>
    </source>
</reference>
<feature type="compositionally biased region" description="Polar residues" evidence="1">
    <location>
        <begin position="60"/>
        <end position="77"/>
    </location>
</feature>
<organism evidence="2 3">
    <name type="scientific">Cricetulus griseus</name>
    <name type="common">Chinese hamster</name>
    <name type="synonym">Cricetulus barabensis griseus</name>
    <dbReference type="NCBI Taxonomy" id="10029"/>
    <lineage>
        <taxon>Eukaryota</taxon>
        <taxon>Metazoa</taxon>
        <taxon>Chordata</taxon>
        <taxon>Craniata</taxon>
        <taxon>Vertebrata</taxon>
        <taxon>Euteleostomi</taxon>
        <taxon>Mammalia</taxon>
        <taxon>Eutheria</taxon>
        <taxon>Euarchontoglires</taxon>
        <taxon>Glires</taxon>
        <taxon>Rodentia</taxon>
        <taxon>Myomorpha</taxon>
        <taxon>Muroidea</taxon>
        <taxon>Cricetidae</taxon>
        <taxon>Cricetinae</taxon>
        <taxon>Cricetulus</taxon>
    </lineage>
</organism>
<gene>
    <name evidence="2" type="ORF">I79_019789</name>
</gene>